<dbReference type="RefSeq" id="WP_319988681.1">
    <property type="nucleotide sequence ID" value="NZ_JAXAVV010000024.1"/>
</dbReference>
<reference evidence="1 2" key="1">
    <citation type="submission" date="2023-11" db="EMBL/GenBank/DDBJ databases">
        <title>Lentzea sokolovensis, sp. nov., Lentzea kristufkii, sp. nov., and Lentzea miocenensis, sp. nov., rare actinobacteria from Sokolov Coal Basin, Miocene lacustrine sediment, Czech Republic.</title>
        <authorList>
            <person name="Lara A."/>
            <person name="Kotroba L."/>
            <person name="Nouioui I."/>
            <person name="Neumann-Schaal M."/>
            <person name="Mast Y."/>
            <person name="Chronakova A."/>
        </authorList>
    </citation>
    <scope>NUCLEOTIDE SEQUENCE [LARGE SCALE GENOMIC DNA]</scope>
    <source>
        <strain evidence="1 2">BCCO 10_0798</strain>
    </source>
</reference>
<dbReference type="EMBL" id="JAXAVV010000024">
    <property type="protein sequence ID" value="MDX8054914.1"/>
    <property type="molecule type" value="Genomic_DNA"/>
</dbReference>
<keyword evidence="2" id="KW-1185">Reference proteome</keyword>
<name>A0ABU4U3R6_9PSEU</name>
<proteinExistence type="predicted"/>
<evidence type="ECO:0000313" key="1">
    <source>
        <dbReference type="EMBL" id="MDX8054914.1"/>
    </source>
</evidence>
<comment type="caution">
    <text evidence="1">The sequence shown here is derived from an EMBL/GenBank/DDBJ whole genome shotgun (WGS) entry which is preliminary data.</text>
</comment>
<protein>
    <submittedName>
        <fullName evidence="1">Uncharacterized protein</fullName>
    </submittedName>
</protein>
<gene>
    <name evidence="1" type="ORF">SK571_36555</name>
</gene>
<sequence>MDSVSLHTMARRYLMSRIEKLPSGHGGTTAALTIQKAVDRLDRDDLPSPRTLAAALATAAAAPLDHWPSDSGGRDEISAERERFRESVRSWVDRDLVVEPLPYRRLFSEEEAASWARPIEERWGSKRPLWVPQIDGDVPEGLLMLQTPRCGTTAPASNRCARPCRRGDRAA</sequence>
<organism evidence="1 2">
    <name type="scientific">Lentzea kristufekii</name>
    <dbReference type="NCBI Taxonomy" id="3095430"/>
    <lineage>
        <taxon>Bacteria</taxon>
        <taxon>Bacillati</taxon>
        <taxon>Actinomycetota</taxon>
        <taxon>Actinomycetes</taxon>
        <taxon>Pseudonocardiales</taxon>
        <taxon>Pseudonocardiaceae</taxon>
        <taxon>Lentzea</taxon>
    </lineage>
</organism>
<accession>A0ABU4U3R6</accession>
<dbReference type="Proteomes" id="UP001271792">
    <property type="component" value="Unassembled WGS sequence"/>
</dbReference>
<reference evidence="1 2" key="2">
    <citation type="submission" date="2023-11" db="EMBL/GenBank/DDBJ databases">
        <authorList>
            <person name="Lara A.C."/>
            <person name="Chronakova A."/>
        </authorList>
    </citation>
    <scope>NUCLEOTIDE SEQUENCE [LARGE SCALE GENOMIC DNA]</scope>
    <source>
        <strain evidence="1 2">BCCO 10_0798</strain>
    </source>
</reference>
<evidence type="ECO:0000313" key="2">
    <source>
        <dbReference type="Proteomes" id="UP001271792"/>
    </source>
</evidence>